<dbReference type="InterPro" id="IPR020904">
    <property type="entry name" value="Sc_DH/Rdtase_CS"/>
</dbReference>
<dbReference type="PANTHER" id="PTHR42760:SF40">
    <property type="entry name" value="3-OXOACYL-[ACYL-CARRIER-PROTEIN] REDUCTASE, CHLOROPLASTIC"/>
    <property type="match status" value="1"/>
</dbReference>
<dbReference type="InterPro" id="IPR036291">
    <property type="entry name" value="NAD(P)-bd_dom_sf"/>
</dbReference>
<dbReference type="Gene3D" id="3.40.50.720">
    <property type="entry name" value="NAD(P)-binding Rossmann-like Domain"/>
    <property type="match status" value="1"/>
</dbReference>
<name>A0A6J7DA48_9ZZZZ</name>
<proteinExistence type="inferred from homology"/>
<dbReference type="PRINTS" id="PR00080">
    <property type="entry name" value="SDRFAMILY"/>
</dbReference>
<keyword evidence="2" id="KW-0560">Oxidoreductase</keyword>
<dbReference type="SUPFAM" id="SSF51735">
    <property type="entry name" value="NAD(P)-binding Rossmann-fold domains"/>
    <property type="match status" value="1"/>
</dbReference>
<evidence type="ECO:0000256" key="1">
    <source>
        <dbReference type="ARBA" id="ARBA00006484"/>
    </source>
</evidence>
<dbReference type="FunFam" id="3.40.50.720:FF:000084">
    <property type="entry name" value="Short-chain dehydrogenase reductase"/>
    <property type="match status" value="1"/>
</dbReference>
<keyword evidence="3" id="KW-0520">NAD</keyword>
<dbReference type="PRINTS" id="PR00081">
    <property type="entry name" value="GDHRDH"/>
</dbReference>
<reference evidence="4" key="1">
    <citation type="submission" date="2020-05" db="EMBL/GenBank/DDBJ databases">
        <authorList>
            <person name="Chiriac C."/>
            <person name="Salcher M."/>
            <person name="Ghai R."/>
            <person name="Kavagutti S V."/>
        </authorList>
    </citation>
    <scope>NUCLEOTIDE SEQUENCE</scope>
</reference>
<protein>
    <submittedName>
        <fullName evidence="4">Unannotated protein</fullName>
    </submittedName>
</protein>
<dbReference type="InterPro" id="IPR023985">
    <property type="entry name" value="SDR_subfam_1"/>
</dbReference>
<dbReference type="PROSITE" id="PS00061">
    <property type="entry name" value="ADH_SHORT"/>
    <property type="match status" value="1"/>
</dbReference>
<dbReference type="NCBIfam" id="TIGR03971">
    <property type="entry name" value="SDR_subfam_1"/>
    <property type="match status" value="1"/>
</dbReference>
<evidence type="ECO:0000256" key="3">
    <source>
        <dbReference type="ARBA" id="ARBA00023027"/>
    </source>
</evidence>
<dbReference type="InterPro" id="IPR002347">
    <property type="entry name" value="SDR_fam"/>
</dbReference>
<dbReference type="AlphaFoldDB" id="A0A6J7DA48"/>
<accession>A0A6J7DA48</accession>
<sequence>MGSLEGKVAFITGGARGQGRSHALALAREGCDIVVCDLESPKLDSVPYDLAAPGQLEETQRLVEELDRRCLAITADTRDRRAMEACVDEALSAFGRLDIHLPNAGIWAASPLAEMTDDQWDRVVDINLTGVFNSMRAAMQPMIEQKSGRIIATASTAARSGMMNFGNYVAAKWGVLGLVKTAALELAPYNITVNAICPGAVSTDMMLGNEALYRIFRPDLENPTTQDVEETIMAVISKLPKPWIEREEISGLVVFLASDAGRSITGTGIDINSGLSATWSA</sequence>
<dbReference type="Pfam" id="PF00106">
    <property type="entry name" value="adh_short"/>
    <property type="match status" value="1"/>
</dbReference>
<dbReference type="PANTHER" id="PTHR42760">
    <property type="entry name" value="SHORT-CHAIN DEHYDROGENASES/REDUCTASES FAMILY MEMBER"/>
    <property type="match status" value="1"/>
</dbReference>
<dbReference type="EMBL" id="CAFBLQ010000034">
    <property type="protein sequence ID" value="CAB4865319.1"/>
    <property type="molecule type" value="Genomic_DNA"/>
</dbReference>
<dbReference type="GO" id="GO:0016616">
    <property type="term" value="F:oxidoreductase activity, acting on the CH-OH group of donors, NAD or NADP as acceptor"/>
    <property type="evidence" value="ECO:0007669"/>
    <property type="project" value="TreeGrafter"/>
</dbReference>
<comment type="similarity">
    <text evidence="1">Belongs to the short-chain dehydrogenases/reductases (SDR) family.</text>
</comment>
<evidence type="ECO:0000313" key="4">
    <source>
        <dbReference type="EMBL" id="CAB4865319.1"/>
    </source>
</evidence>
<organism evidence="4">
    <name type="scientific">freshwater metagenome</name>
    <dbReference type="NCBI Taxonomy" id="449393"/>
    <lineage>
        <taxon>unclassified sequences</taxon>
        <taxon>metagenomes</taxon>
        <taxon>ecological metagenomes</taxon>
    </lineage>
</organism>
<gene>
    <name evidence="4" type="ORF">UFOPK3423_00459</name>
</gene>
<dbReference type="GO" id="GO:0030497">
    <property type="term" value="P:fatty acid elongation"/>
    <property type="evidence" value="ECO:0007669"/>
    <property type="project" value="TreeGrafter"/>
</dbReference>
<evidence type="ECO:0000256" key="2">
    <source>
        <dbReference type="ARBA" id="ARBA00023002"/>
    </source>
</evidence>